<dbReference type="InterPro" id="IPR001547">
    <property type="entry name" value="Glyco_hydro_5"/>
</dbReference>
<comment type="function">
    <text evidence="11">Glucosidase involved in the degradation of cellulosic biomass. Active on lichenan.</text>
</comment>
<keyword evidence="8" id="KW-0325">Glycoprotein</keyword>
<dbReference type="PANTHER" id="PTHR31297">
    <property type="entry name" value="GLUCAN ENDO-1,6-BETA-GLUCOSIDASE B"/>
    <property type="match status" value="1"/>
</dbReference>
<evidence type="ECO:0000256" key="1">
    <source>
        <dbReference type="ARBA" id="ARBA00004401"/>
    </source>
</evidence>
<dbReference type="GO" id="GO:0009986">
    <property type="term" value="C:cell surface"/>
    <property type="evidence" value="ECO:0007669"/>
    <property type="project" value="TreeGrafter"/>
</dbReference>
<evidence type="ECO:0000256" key="9">
    <source>
        <dbReference type="ARBA" id="ARBA00023295"/>
    </source>
</evidence>
<dbReference type="GO" id="GO:0008422">
    <property type="term" value="F:beta-glucosidase activity"/>
    <property type="evidence" value="ECO:0007669"/>
    <property type="project" value="TreeGrafter"/>
</dbReference>
<keyword evidence="5" id="KW-0735">Signal-anchor</keyword>
<dbReference type="SUPFAM" id="SSF51445">
    <property type="entry name" value="(Trans)glycosidases"/>
    <property type="match status" value="1"/>
</dbReference>
<sequence>MNRDAKVGRVRGAADRIRGVNLSGWFIPEPWVSPSLFAATGASNESELQVALGAATYSDRIREHYETFITEDDFRRMSAIGLNAVRLPVPWYTFGAQQDSEVHIPVVDYIDRAFEWARKYDMKVLLDLATVPGGQGDSNDSRSTPESTVDWHSSTNGRHIALNVLERLAARYGTNANLMGIELLDSPIMSVRKNVFTVTEGIPSHYLRNFYRDAYGLVRMHMNEDKMIVFSASGHPKAWKRFMSSSRYKNVCMDVHLYHYRDEMALDITTPHGLSAALARNRRLIHEARSAGFPVIVGEWSGAAVFTNVSITPEGRSAYERVFISNQMASFAEARGWFFQTWKTEKRIAAWDARAALGTLERAMLD</sequence>
<keyword evidence="3" id="KW-0812">Transmembrane</keyword>
<dbReference type="Proteomes" id="UP000753256">
    <property type="component" value="Unassembled WGS sequence"/>
</dbReference>
<evidence type="ECO:0000256" key="7">
    <source>
        <dbReference type="ARBA" id="ARBA00023136"/>
    </source>
</evidence>
<reference evidence="15" key="1">
    <citation type="journal article" date="2021" name="PeerJ">
        <title>Extensive microbial diversity within the chicken gut microbiome revealed by metagenomics and culture.</title>
        <authorList>
            <person name="Gilroy R."/>
            <person name="Ravi A."/>
            <person name="Getino M."/>
            <person name="Pursley I."/>
            <person name="Horton D.L."/>
            <person name="Alikhan N.F."/>
            <person name="Baker D."/>
            <person name="Gharbi K."/>
            <person name="Hall N."/>
            <person name="Watson M."/>
            <person name="Adriaenssens E.M."/>
            <person name="Foster-Nyarko E."/>
            <person name="Jarju S."/>
            <person name="Secka A."/>
            <person name="Antonio M."/>
            <person name="Oren A."/>
            <person name="Chaudhuri R.R."/>
            <person name="La Ragione R."/>
            <person name="Hildebrand F."/>
            <person name="Pallen M.J."/>
        </authorList>
    </citation>
    <scope>NUCLEOTIDE SEQUENCE</scope>
    <source>
        <strain evidence="15">ChiHjej13B12-9602</strain>
    </source>
</reference>
<dbReference type="InterPro" id="IPR050386">
    <property type="entry name" value="Glycosyl_hydrolase_5"/>
</dbReference>
<comment type="caution">
    <text evidence="15">The sequence shown here is derived from an EMBL/GenBank/DDBJ whole genome shotgun (WGS) entry which is preliminary data.</text>
</comment>
<reference evidence="15" key="2">
    <citation type="submission" date="2021-09" db="EMBL/GenBank/DDBJ databases">
        <authorList>
            <person name="Gilroy R."/>
        </authorList>
    </citation>
    <scope>NUCLEOTIDE SEQUENCE</scope>
    <source>
        <strain evidence="15">ChiHjej13B12-9602</strain>
    </source>
</reference>
<proteinExistence type="inferred from homology"/>
<name>A0A921IVB8_9ACTN</name>
<dbReference type="Pfam" id="PF00150">
    <property type="entry name" value="Cellulase"/>
    <property type="match status" value="1"/>
</dbReference>
<keyword evidence="7" id="KW-0472">Membrane</keyword>
<evidence type="ECO:0000256" key="4">
    <source>
        <dbReference type="ARBA" id="ARBA00022801"/>
    </source>
</evidence>
<comment type="subcellular location">
    <subcellularLocation>
        <location evidence="1">Cell membrane</location>
        <topology evidence="1">Single-pass type II membrane protein</topology>
    </subcellularLocation>
</comment>
<keyword evidence="2" id="KW-1003">Cell membrane</keyword>
<evidence type="ECO:0000256" key="13">
    <source>
        <dbReference type="RuleBase" id="RU361153"/>
    </source>
</evidence>
<keyword evidence="9 13" id="KW-0326">Glycosidase</keyword>
<evidence type="ECO:0000256" key="2">
    <source>
        <dbReference type="ARBA" id="ARBA00022475"/>
    </source>
</evidence>
<dbReference type="AlphaFoldDB" id="A0A921IVB8"/>
<keyword evidence="6" id="KW-1133">Transmembrane helix</keyword>
<accession>A0A921IVB8</accession>
<evidence type="ECO:0000256" key="3">
    <source>
        <dbReference type="ARBA" id="ARBA00022692"/>
    </source>
</evidence>
<evidence type="ECO:0000256" key="11">
    <source>
        <dbReference type="ARBA" id="ARBA00037126"/>
    </source>
</evidence>
<evidence type="ECO:0000313" key="15">
    <source>
        <dbReference type="EMBL" id="HJG37899.1"/>
    </source>
</evidence>
<feature type="domain" description="Glycoside hydrolase family 5" evidence="14">
    <location>
        <begin position="65"/>
        <end position="303"/>
    </location>
</feature>
<evidence type="ECO:0000256" key="6">
    <source>
        <dbReference type="ARBA" id="ARBA00022989"/>
    </source>
</evidence>
<dbReference type="PANTHER" id="PTHR31297:SF34">
    <property type="entry name" value="GLUCAN 1,3-BETA-GLUCOSIDASE 2"/>
    <property type="match status" value="1"/>
</dbReference>
<keyword evidence="4 13" id="KW-0378">Hydrolase</keyword>
<gene>
    <name evidence="15" type="ORF">K8V70_08585</name>
</gene>
<dbReference type="EMBL" id="DYUZ01000030">
    <property type="protein sequence ID" value="HJG37899.1"/>
    <property type="molecule type" value="Genomic_DNA"/>
</dbReference>
<dbReference type="GO" id="GO:0009251">
    <property type="term" value="P:glucan catabolic process"/>
    <property type="evidence" value="ECO:0007669"/>
    <property type="project" value="TreeGrafter"/>
</dbReference>
<keyword evidence="10" id="KW-0961">Cell wall biogenesis/degradation</keyword>
<dbReference type="GO" id="GO:0005886">
    <property type="term" value="C:plasma membrane"/>
    <property type="evidence" value="ECO:0007669"/>
    <property type="project" value="UniProtKB-SubCell"/>
</dbReference>
<dbReference type="GO" id="GO:0071555">
    <property type="term" value="P:cell wall organization"/>
    <property type="evidence" value="ECO:0007669"/>
    <property type="project" value="UniProtKB-KW"/>
</dbReference>
<dbReference type="InterPro" id="IPR017853">
    <property type="entry name" value="GH"/>
</dbReference>
<evidence type="ECO:0000256" key="12">
    <source>
        <dbReference type="ARBA" id="ARBA00041260"/>
    </source>
</evidence>
<comment type="similarity">
    <text evidence="13">Belongs to the glycosyl hydrolase 5 (cellulase A) family.</text>
</comment>
<organism evidence="15 16">
    <name type="scientific">Enorma phocaeensis</name>
    <dbReference type="NCBI Taxonomy" id="1871019"/>
    <lineage>
        <taxon>Bacteria</taxon>
        <taxon>Bacillati</taxon>
        <taxon>Actinomycetota</taxon>
        <taxon>Coriobacteriia</taxon>
        <taxon>Coriobacteriales</taxon>
        <taxon>Coriobacteriaceae</taxon>
        <taxon>Enorma</taxon>
    </lineage>
</organism>
<dbReference type="GO" id="GO:0005576">
    <property type="term" value="C:extracellular region"/>
    <property type="evidence" value="ECO:0007669"/>
    <property type="project" value="TreeGrafter"/>
</dbReference>
<dbReference type="RefSeq" id="WP_102371694.1">
    <property type="nucleotide sequence ID" value="NZ_DYUZ01000030.1"/>
</dbReference>
<evidence type="ECO:0000256" key="8">
    <source>
        <dbReference type="ARBA" id="ARBA00023180"/>
    </source>
</evidence>
<dbReference type="OrthoDB" id="4771662at2"/>
<dbReference type="Gene3D" id="3.20.20.80">
    <property type="entry name" value="Glycosidases"/>
    <property type="match status" value="1"/>
</dbReference>
<protein>
    <recommendedName>
        <fullName evidence="12">Exo-1,3-beta-glucanase D</fullName>
    </recommendedName>
</protein>
<evidence type="ECO:0000256" key="10">
    <source>
        <dbReference type="ARBA" id="ARBA00023316"/>
    </source>
</evidence>
<evidence type="ECO:0000259" key="14">
    <source>
        <dbReference type="Pfam" id="PF00150"/>
    </source>
</evidence>
<evidence type="ECO:0000256" key="5">
    <source>
        <dbReference type="ARBA" id="ARBA00022968"/>
    </source>
</evidence>
<evidence type="ECO:0000313" key="16">
    <source>
        <dbReference type="Proteomes" id="UP000753256"/>
    </source>
</evidence>